<accession>A0A502BPE7</accession>
<dbReference type="Gene3D" id="3.40.50.200">
    <property type="entry name" value="Peptidase S8/S53 domain"/>
    <property type="match status" value="1"/>
</dbReference>
<dbReference type="Pfam" id="PF00082">
    <property type="entry name" value="Peptidase_S8"/>
    <property type="match status" value="1"/>
</dbReference>
<dbReference type="Proteomes" id="UP000315388">
    <property type="component" value="Unassembled WGS sequence"/>
</dbReference>
<dbReference type="EMBL" id="VEWJ01000006">
    <property type="protein sequence ID" value="TPF75166.1"/>
    <property type="molecule type" value="Genomic_DNA"/>
</dbReference>
<proteinExistence type="predicted"/>
<gene>
    <name evidence="2" type="ORF">FHY56_10630</name>
</gene>
<keyword evidence="3" id="KW-1185">Reference proteome</keyword>
<feature type="domain" description="Peptidase S8/S53" evidence="1">
    <location>
        <begin position="317"/>
        <end position="556"/>
    </location>
</feature>
<comment type="caution">
    <text evidence="2">The sequence shown here is derived from an EMBL/GenBank/DDBJ whole genome shotgun (WGS) entry which is preliminary data.</text>
</comment>
<dbReference type="AlphaFoldDB" id="A0A502BPE7"/>
<sequence>MSVMATEPRNKNPLLNPVLTLKKVAVPEEPFVSGSGEDAVKKERLADQRVKLSNDCQKIAKEAESISLHGDKLHLSVEMFRDSLAPSWTPLKLFDEKLGCNFVSPIDKGYLVEINADKLKKLGKYIETAATREARVCISRIKSISRFDEDSVLRGRSIDALWDSADGSEEGKGFVLWFIPFRDQKSRDSVVNTLQKIEEIGWIKQTYSAITNSTDMSDSENYLVPVINRTQSNINRAIRRYKNDGVARTYAIIPNKQALVQLIASGSTFRVDPVPRIEVTAPSIGAHPSPPSPSSGSQPIVAVVDGGLTAKSYKPMEAWAAPVLFSGAAADTVHGNRVSSLVVHGHAWNNQLHLPQIDCRLGTVTAVAKAGGNGATNPEMLINYLRKVAQNYPDAKVWNLSFNQISPEPDLSSVSFLGHELSLLAREFDLIFVISIGNRRIDNPTHQLCPPADSEAAIVVGGRQYDSDGKPAGPCNVSLLGPGPDGMLKPDLSWFSTLNMIGGGQPQCGSSYAAPLVSSLAAHTYANLKNPSPDLVKALLIDKAESERHDRAIGWGTPYSGTLPWTCAPGTVTLAWTANLTPGFVYFWNDIPIPPELIKDGKLFGKSRLTVVLKPKVSDSGGSNYFATRIQAALQYFDANGKSSNLLGSMKENTTEENEARSELAKWHPVRRHMKDFSKRNGLGFSGNSLKLRAQIFSRDRYQFDVSGTQRELGEQTAAFVLTFEGGPKDDSIYNSMTQQLSTFVESAVLNSEIQLN</sequence>
<evidence type="ECO:0000313" key="2">
    <source>
        <dbReference type="EMBL" id="TPF75166.1"/>
    </source>
</evidence>
<dbReference type="InterPro" id="IPR000209">
    <property type="entry name" value="Peptidase_S8/S53_dom"/>
</dbReference>
<dbReference type="SUPFAM" id="SSF52743">
    <property type="entry name" value="Subtilisin-like"/>
    <property type="match status" value="1"/>
</dbReference>
<organism evidence="2 3">
    <name type="scientific">Brucella gallinifaecis</name>
    <dbReference type="NCBI Taxonomy" id="215590"/>
    <lineage>
        <taxon>Bacteria</taxon>
        <taxon>Pseudomonadati</taxon>
        <taxon>Pseudomonadota</taxon>
        <taxon>Alphaproteobacteria</taxon>
        <taxon>Hyphomicrobiales</taxon>
        <taxon>Brucellaceae</taxon>
        <taxon>Brucella/Ochrobactrum group</taxon>
        <taxon>Brucella</taxon>
    </lineage>
</organism>
<protein>
    <submittedName>
        <fullName evidence="2">S8 family peptidase</fullName>
    </submittedName>
</protein>
<name>A0A502BPE7_9HYPH</name>
<dbReference type="CDD" id="cd04847">
    <property type="entry name" value="Peptidases_S8_Subtilisin_like_2"/>
    <property type="match status" value="1"/>
</dbReference>
<evidence type="ECO:0000313" key="3">
    <source>
        <dbReference type="Proteomes" id="UP000315388"/>
    </source>
</evidence>
<dbReference type="InterPro" id="IPR034074">
    <property type="entry name" value="Y4bN_pept_dom"/>
</dbReference>
<dbReference type="GO" id="GO:0004252">
    <property type="term" value="F:serine-type endopeptidase activity"/>
    <property type="evidence" value="ECO:0007669"/>
    <property type="project" value="InterPro"/>
</dbReference>
<dbReference type="GO" id="GO:0006508">
    <property type="term" value="P:proteolysis"/>
    <property type="evidence" value="ECO:0007669"/>
    <property type="project" value="InterPro"/>
</dbReference>
<dbReference type="InterPro" id="IPR036852">
    <property type="entry name" value="Peptidase_S8/S53_dom_sf"/>
</dbReference>
<reference evidence="2 3" key="1">
    <citation type="journal article" date="2003" name="Int. J. Syst. Evol. Microbiol.">
        <title>Towards a standardized format for the description of a novel species (of an established genus): Ochrobactrum gallinifaecis sp. nov.</title>
        <authorList>
            <person name="Kampfer P."/>
            <person name="Buczolits S."/>
            <person name="Albrecht A."/>
            <person name="Busse H.J."/>
            <person name="Stackebrandt E."/>
        </authorList>
    </citation>
    <scope>NUCLEOTIDE SEQUENCE [LARGE SCALE GENOMIC DNA]</scope>
    <source>
        <strain evidence="2 3">ISO 196</strain>
    </source>
</reference>
<evidence type="ECO:0000259" key="1">
    <source>
        <dbReference type="Pfam" id="PF00082"/>
    </source>
</evidence>